<reference evidence="2 3" key="1">
    <citation type="submission" date="2023-05" db="EMBL/GenBank/DDBJ databases">
        <title>Corynebacterium suedekumii sp. nov. and Corynebacterium breve sp. nov. isolated from raw cow's milk.</title>
        <authorList>
            <person name="Baer M.K."/>
            <person name="Mehl L."/>
            <person name="Hellmuth R."/>
            <person name="Marke G."/>
            <person name="Lipski A."/>
        </authorList>
    </citation>
    <scope>NUCLEOTIDE SEQUENCE [LARGE SCALE GENOMIC DNA]</scope>
    <source>
        <strain evidence="2 3">R4</strain>
    </source>
</reference>
<gene>
    <name evidence="2" type="ORF">QP027_09285</name>
</gene>
<feature type="transmembrane region" description="Helical" evidence="1">
    <location>
        <begin position="30"/>
        <end position="53"/>
    </location>
</feature>
<protein>
    <submittedName>
        <fullName evidence="2">Uncharacterized protein</fullName>
    </submittedName>
</protein>
<keyword evidence="1" id="KW-0812">Transmembrane</keyword>
<feature type="transmembrane region" description="Helical" evidence="1">
    <location>
        <begin position="73"/>
        <end position="94"/>
    </location>
</feature>
<evidence type="ECO:0000313" key="2">
    <source>
        <dbReference type="EMBL" id="WIM67292.1"/>
    </source>
</evidence>
<keyword evidence="1" id="KW-0472">Membrane</keyword>
<dbReference type="RefSeq" id="WP_284824290.1">
    <property type="nucleotide sequence ID" value="NZ_CP126969.1"/>
</dbReference>
<proteinExistence type="predicted"/>
<dbReference type="Proteomes" id="UP001225598">
    <property type="component" value="Chromosome"/>
</dbReference>
<keyword evidence="3" id="KW-1185">Reference proteome</keyword>
<organism evidence="2 3">
    <name type="scientific">Corynebacterium breve</name>
    <dbReference type="NCBI Taxonomy" id="3049799"/>
    <lineage>
        <taxon>Bacteria</taxon>
        <taxon>Bacillati</taxon>
        <taxon>Actinomycetota</taxon>
        <taxon>Actinomycetes</taxon>
        <taxon>Mycobacteriales</taxon>
        <taxon>Corynebacteriaceae</taxon>
        <taxon>Corynebacterium</taxon>
    </lineage>
</organism>
<keyword evidence="1" id="KW-1133">Transmembrane helix</keyword>
<evidence type="ECO:0000313" key="3">
    <source>
        <dbReference type="Proteomes" id="UP001225598"/>
    </source>
</evidence>
<accession>A0ABY8VDW0</accession>
<dbReference type="EMBL" id="CP126969">
    <property type="protein sequence ID" value="WIM67292.1"/>
    <property type="molecule type" value="Genomic_DNA"/>
</dbReference>
<feature type="transmembrane region" description="Helical" evidence="1">
    <location>
        <begin position="106"/>
        <end position="126"/>
    </location>
</feature>
<name>A0ABY8VDW0_9CORY</name>
<evidence type="ECO:0000256" key="1">
    <source>
        <dbReference type="SAM" id="Phobius"/>
    </source>
</evidence>
<sequence>MLNNLATLKLQLQALGEVNLHLGIRWAAEMLLIAVFGCGSLAFGGAMAWNGILGNLPQDAPNQEGGFGMAERPMMVLMGAFFFLLGVLMILGLAPSLRPSYLRAHWLKVNWTGIYMAGVLVPWQMIREIDLYRVSHGRLDKLHMQFVLASSEEGVQAVWPDDTRYGRVLAQAVNEKRTLFLYTHSLNVRPKVLLAFLLWVQEAVGDRSGPHASDSTPLS</sequence>